<comment type="cofactor">
    <cofactor evidence="1">
        <name>Mn(2+)</name>
        <dbReference type="ChEBI" id="CHEBI:29035"/>
    </cofactor>
</comment>
<comment type="catalytic activity">
    <reaction evidence="9">
        <text>a ribonucleoside 5'-triphosphate + H2O = a ribonucleoside 5'-phosphate + diphosphate + H(+)</text>
        <dbReference type="Rhea" id="RHEA:23996"/>
        <dbReference type="ChEBI" id="CHEBI:15377"/>
        <dbReference type="ChEBI" id="CHEBI:15378"/>
        <dbReference type="ChEBI" id="CHEBI:33019"/>
        <dbReference type="ChEBI" id="CHEBI:58043"/>
        <dbReference type="ChEBI" id="CHEBI:61557"/>
        <dbReference type="EC" id="3.6.1.9"/>
    </reaction>
</comment>
<reference evidence="20 21" key="1">
    <citation type="journal article" date="2023" name="Genes (Basel)">
        <title>Chromosome-Level Genome Assembly and Circadian Gene Repertoire of the Patagonia Blennie Eleginops maclovinus-The Closest Ancestral Proxy of Antarctic Cryonotothenioids.</title>
        <authorList>
            <person name="Cheng C.C."/>
            <person name="Rivera-Colon A.G."/>
            <person name="Minhas B.F."/>
            <person name="Wilson L."/>
            <person name="Rayamajhi N."/>
            <person name="Vargas-Chacoff L."/>
            <person name="Catchen J.M."/>
        </authorList>
    </citation>
    <scope>NUCLEOTIDE SEQUENCE [LARGE SCALE GENOMIC DNA]</scope>
    <source>
        <strain evidence="20">JMC-PN-2008</strain>
    </source>
</reference>
<keyword evidence="21" id="KW-1185">Reference proteome</keyword>
<evidence type="ECO:0000256" key="5">
    <source>
        <dbReference type="ARBA" id="ARBA00022801"/>
    </source>
</evidence>
<evidence type="ECO:0000256" key="13">
    <source>
        <dbReference type="ARBA" id="ARBA00062087"/>
    </source>
</evidence>
<feature type="domain" description="Nudix hydrolase" evidence="19">
    <location>
        <begin position="6"/>
        <end position="148"/>
    </location>
</feature>
<evidence type="ECO:0000256" key="9">
    <source>
        <dbReference type="ARBA" id="ARBA00036800"/>
    </source>
</evidence>
<dbReference type="GO" id="GO:0035539">
    <property type="term" value="F:8-oxo-7,8-dihydrodeoxyguanosine triphosphate pyrophosphatase activity"/>
    <property type="evidence" value="ECO:0007669"/>
    <property type="project" value="TreeGrafter"/>
</dbReference>
<evidence type="ECO:0000256" key="10">
    <source>
        <dbReference type="ARBA" id="ARBA00038862"/>
    </source>
</evidence>
<keyword evidence="4" id="KW-0479">Metal-binding</keyword>
<keyword evidence="7" id="KW-0464">Manganese</keyword>
<evidence type="ECO:0000256" key="7">
    <source>
        <dbReference type="ARBA" id="ARBA00023211"/>
    </source>
</evidence>
<comment type="function">
    <text evidence="12">May catalyze the hydrolysis of nucleoside triphosphates including dGTP, dTTP, dCTP, their oxidized forms like 8-oxo-dGTP and the prodrug thiopurine derivatives 6-thio-dGTP and 6-thio-GTP. Could also catalyze the hydrolysis of some nucleoside diphosphate derivatives. Hydrolyzes oxidized nucleosides triphosphates like 8-oxo-dGTP in vitro, but the specificity and efficiency towards these substrates are low. Therefore, the potential in vivo sanitizing role of this enzyme, that would consist in removing oxidatively damaged forms of nucleosides to prevent their incorporation into DNA, is unclear. Through the hydrolysis of thioguanosine triphosphates may participate in the catabolism of thiopurine drugs. May also have a role in DNA synthesis and cell cycle progression by stabilizing PCNA. Exhibits decapping activity towards dpCoA-capped RNAs in vitro.</text>
</comment>
<comment type="caution">
    <text evidence="20">The sequence shown here is derived from an EMBL/GenBank/DDBJ whole genome shotgun (WGS) entry which is preliminary data.</text>
</comment>
<dbReference type="Pfam" id="PF00293">
    <property type="entry name" value="NUDIX"/>
    <property type="match status" value="1"/>
</dbReference>
<dbReference type="GO" id="GO:0006950">
    <property type="term" value="P:response to stress"/>
    <property type="evidence" value="ECO:0007669"/>
    <property type="project" value="UniProtKB-ARBA"/>
</dbReference>
<dbReference type="GO" id="GO:0006203">
    <property type="term" value="P:dGTP catabolic process"/>
    <property type="evidence" value="ECO:0007669"/>
    <property type="project" value="TreeGrafter"/>
</dbReference>
<dbReference type="GO" id="GO:0005829">
    <property type="term" value="C:cytosol"/>
    <property type="evidence" value="ECO:0007669"/>
    <property type="project" value="TreeGrafter"/>
</dbReference>
<evidence type="ECO:0000256" key="15">
    <source>
        <dbReference type="ARBA" id="ARBA00076736"/>
    </source>
</evidence>
<evidence type="ECO:0000256" key="17">
    <source>
        <dbReference type="ARBA" id="ARBA00080476"/>
    </source>
</evidence>
<dbReference type="EC" id="3.6.1.9" evidence="10"/>
<evidence type="ECO:0000256" key="4">
    <source>
        <dbReference type="ARBA" id="ARBA00022723"/>
    </source>
</evidence>
<comment type="catalytic activity">
    <reaction evidence="8">
        <text>a 2'-deoxyribonucleoside 5'-triphosphate + H2O = a 2'-deoxyribonucleoside 5'-phosphate + diphosphate + H(+)</text>
        <dbReference type="Rhea" id="RHEA:44644"/>
        <dbReference type="ChEBI" id="CHEBI:15377"/>
        <dbReference type="ChEBI" id="CHEBI:15378"/>
        <dbReference type="ChEBI" id="CHEBI:33019"/>
        <dbReference type="ChEBI" id="CHEBI:61560"/>
        <dbReference type="ChEBI" id="CHEBI:65317"/>
        <dbReference type="EC" id="3.6.1.9"/>
    </reaction>
</comment>
<comment type="similarity">
    <text evidence="3 18">Belongs to the Nudix hydrolase family.</text>
</comment>
<evidence type="ECO:0000256" key="6">
    <source>
        <dbReference type="ARBA" id="ARBA00022842"/>
    </source>
</evidence>
<comment type="cofactor">
    <cofactor evidence="2">
        <name>Mg(2+)</name>
        <dbReference type="ChEBI" id="CHEBI:18420"/>
    </cofactor>
</comment>
<dbReference type="InterPro" id="IPR000086">
    <property type="entry name" value="NUDIX_hydrolase_dom"/>
</dbReference>
<dbReference type="PANTHER" id="PTHR16099">
    <property type="entry name" value="8-OXO-DGTP DIPHOSPHATES NUDT15"/>
    <property type="match status" value="1"/>
</dbReference>
<evidence type="ECO:0000313" key="21">
    <source>
        <dbReference type="Proteomes" id="UP001346869"/>
    </source>
</evidence>
<dbReference type="PROSITE" id="PS51462">
    <property type="entry name" value="NUDIX"/>
    <property type="match status" value="1"/>
</dbReference>
<evidence type="ECO:0000256" key="8">
    <source>
        <dbReference type="ARBA" id="ARBA00036546"/>
    </source>
</evidence>
<evidence type="ECO:0000256" key="12">
    <source>
        <dbReference type="ARBA" id="ARBA00055812"/>
    </source>
</evidence>
<dbReference type="PROSITE" id="PS00893">
    <property type="entry name" value="NUDIX_BOX"/>
    <property type="match status" value="1"/>
</dbReference>
<evidence type="ECO:0000256" key="2">
    <source>
        <dbReference type="ARBA" id="ARBA00001946"/>
    </source>
</evidence>
<sequence>MSDKTMKLPGVGVGVLVTDSAHPGCVLLGKRRSAIGKGKYQLPGGHLEFGETWEECAHREVLEEAGVCLVNVCYASVVNSIKLEEQYHYVTIIMQGQLDRKQSGEPENLEPDKNEGWTWTPWDQFPPEEQLFLPLANLRQQSFQPFRNTITSSIETQL</sequence>
<gene>
    <name evidence="20" type="ORF">PBY51_016807</name>
</gene>
<evidence type="ECO:0000256" key="3">
    <source>
        <dbReference type="ARBA" id="ARBA00005582"/>
    </source>
</evidence>
<comment type="subunit">
    <text evidence="13">Homodimer. Interacts with PCNA; interaction is disrupted in response to UV irradiation.</text>
</comment>
<dbReference type="GO" id="GO:0008413">
    <property type="term" value="F:8-oxo-7,8-dihydroguanosine triphosphate pyrophosphatase activity"/>
    <property type="evidence" value="ECO:0007669"/>
    <property type="project" value="UniProtKB-ARBA"/>
</dbReference>
<accession>A0AAN7WUK2</accession>
<protein>
    <recommendedName>
        <fullName evidence="14">Nucleotide triphosphate diphosphatase NUDT15</fullName>
        <ecNumber evidence="10">3.6.1.9</ecNumber>
    </recommendedName>
    <alternativeName>
        <fullName evidence="15">MutT homolog 2</fullName>
    </alternativeName>
    <alternativeName>
        <fullName evidence="17">Nucleoside diphosphate-linked moiety X motif 15</fullName>
    </alternativeName>
    <alternativeName>
        <fullName evidence="16">Nucleoside diphosphate-linked to another moiety X hydrolase 15</fullName>
    </alternativeName>
</protein>
<dbReference type="AlphaFoldDB" id="A0AAN7WUK2"/>
<dbReference type="InterPro" id="IPR015797">
    <property type="entry name" value="NUDIX_hydrolase-like_dom_sf"/>
</dbReference>
<dbReference type="SUPFAM" id="SSF55811">
    <property type="entry name" value="Nudix"/>
    <property type="match status" value="1"/>
</dbReference>
<dbReference type="InterPro" id="IPR020476">
    <property type="entry name" value="Nudix_hydrolase"/>
</dbReference>
<dbReference type="PANTHER" id="PTHR16099:SF5">
    <property type="entry name" value="NUCLEOTIDE TRIPHOSPHATE DIPHOSPHATASE NUDT15"/>
    <property type="match status" value="1"/>
</dbReference>
<reference evidence="20 21" key="2">
    <citation type="journal article" date="2023" name="Mol. Biol. Evol.">
        <title>Genomics of Secondarily Temperate Adaptation in the Only Non-Antarctic Icefish.</title>
        <authorList>
            <person name="Rivera-Colon A.G."/>
            <person name="Rayamajhi N."/>
            <person name="Minhas B.F."/>
            <person name="Madrigal G."/>
            <person name="Bilyk K.T."/>
            <person name="Yoon V."/>
            <person name="Hune M."/>
            <person name="Gregory S."/>
            <person name="Cheng C.H.C."/>
            <person name="Catchen J.M."/>
        </authorList>
    </citation>
    <scope>NUCLEOTIDE SEQUENCE [LARGE SCALE GENOMIC DNA]</scope>
    <source>
        <strain evidence="20">JMC-PN-2008</strain>
    </source>
</reference>
<dbReference type="CDD" id="cd04678">
    <property type="entry name" value="NUDIX_MTH2_Nudt15"/>
    <property type="match status" value="1"/>
</dbReference>
<dbReference type="Gene3D" id="3.90.79.10">
    <property type="entry name" value="Nucleoside Triphosphate Pyrophosphohydrolase"/>
    <property type="match status" value="1"/>
</dbReference>
<evidence type="ECO:0000313" key="20">
    <source>
        <dbReference type="EMBL" id="KAK5847699.1"/>
    </source>
</evidence>
<dbReference type="EMBL" id="JAUZQC010000026">
    <property type="protein sequence ID" value="KAK5847699.1"/>
    <property type="molecule type" value="Genomic_DNA"/>
</dbReference>
<keyword evidence="5 18" id="KW-0378">Hydrolase</keyword>
<comment type="catalytic activity">
    <reaction evidence="11">
        <text>a 5'-end CoA-ribonucleoside in mRNA + H2O = a 5'-end phospho-adenosine-phospho-ribonucleoside in mRNA + (R)-4'-phosphopantetheine + 2 H(+)</text>
        <dbReference type="Rhea" id="RHEA:67592"/>
        <dbReference type="Rhea" id="RHEA-COMP:15719"/>
        <dbReference type="Rhea" id="RHEA-COMP:17276"/>
        <dbReference type="ChEBI" id="CHEBI:15377"/>
        <dbReference type="ChEBI" id="CHEBI:15378"/>
        <dbReference type="ChEBI" id="CHEBI:61723"/>
        <dbReference type="ChEBI" id="CHEBI:144051"/>
        <dbReference type="ChEBI" id="CHEBI:172371"/>
    </reaction>
    <physiologicalReaction direction="left-to-right" evidence="11">
        <dbReference type="Rhea" id="RHEA:67593"/>
    </physiologicalReaction>
</comment>
<evidence type="ECO:0000256" key="11">
    <source>
        <dbReference type="ARBA" id="ARBA00048667"/>
    </source>
</evidence>
<evidence type="ECO:0000259" key="19">
    <source>
        <dbReference type="PROSITE" id="PS51462"/>
    </source>
</evidence>
<dbReference type="InterPro" id="IPR020084">
    <property type="entry name" value="NUDIX_hydrolase_CS"/>
</dbReference>
<name>A0AAN7WUK2_ELEMC</name>
<organism evidence="20 21">
    <name type="scientific">Eleginops maclovinus</name>
    <name type="common">Patagonian blennie</name>
    <name type="synonym">Eleginus maclovinus</name>
    <dbReference type="NCBI Taxonomy" id="56733"/>
    <lineage>
        <taxon>Eukaryota</taxon>
        <taxon>Metazoa</taxon>
        <taxon>Chordata</taxon>
        <taxon>Craniata</taxon>
        <taxon>Vertebrata</taxon>
        <taxon>Euteleostomi</taxon>
        <taxon>Actinopterygii</taxon>
        <taxon>Neopterygii</taxon>
        <taxon>Teleostei</taxon>
        <taxon>Neoteleostei</taxon>
        <taxon>Acanthomorphata</taxon>
        <taxon>Eupercaria</taxon>
        <taxon>Perciformes</taxon>
        <taxon>Notothenioidei</taxon>
        <taxon>Eleginopidae</taxon>
        <taxon>Eleginops</taxon>
    </lineage>
</organism>
<evidence type="ECO:0000256" key="1">
    <source>
        <dbReference type="ARBA" id="ARBA00001936"/>
    </source>
</evidence>
<dbReference type="PRINTS" id="PR00502">
    <property type="entry name" value="NUDIXFAMILY"/>
</dbReference>
<dbReference type="Proteomes" id="UP001346869">
    <property type="component" value="Unassembled WGS sequence"/>
</dbReference>
<dbReference type="GO" id="GO:0046872">
    <property type="term" value="F:metal ion binding"/>
    <property type="evidence" value="ECO:0007669"/>
    <property type="project" value="UniProtKB-KW"/>
</dbReference>
<evidence type="ECO:0000256" key="18">
    <source>
        <dbReference type="RuleBase" id="RU003476"/>
    </source>
</evidence>
<keyword evidence="6" id="KW-0460">Magnesium</keyword>
<evidence type="ECO:0000256" key="16">
    <source>
        <dbReference type="ARBA" id="ARBA00077398"/>
    </source>
</evidence>
<proteinExistence type="inferred from homology"/>
<dbReference type="FunFam" id="3.90.79.10:FF:000034">
    <property type="entry name" value="Nucleotide triphosphate diphosphatase NUDT15"/>
    <property type="match status" value="1"/>
</dbReference>
<evidence type="ECO:0000256" key="14">
    <source>
        <dbReference type="ARBA" id="ARBA00070687"/>
    </source>
</evidence>